<name>A0A812TAL9_9DINO</name>
<comment type="caution">
    <text evidence="1">The sequence shown here is derived from an EMBL/GenBank/DDBJ whole genome shotgun (WGS) entry which is preliminary data.</text>
</comment>
<evidence type="ECO:0000313" key="1">
    <source>
        <dbReference type="EMBL" id="CAE7514836.1"/>
    </source>
</evidence>
<gene>
    <name evidence="1" type="ORF">SNEC2469_LOCUS14717</name>
</gene>
<accession>A0A812TAL9</accession>
<dbReference type="EMBL" id="CAJNJA010023687">
    <property type="protein sequence ID" value="CAE7514836.1"/>
    <property type="molecule type" value="Genomic_DNA"/>
</dbReference>
<reference evidence="1" key="1">
    <citation type="submission" date="2021-02" db="EMBL/GenBank/DDBJ databases">
        <authorList>
            <person name="Dougan E. K."/>
            <person name="Rhodes N."/>
            <person name="Thang M."/>
            <person name="Chan C."/>
        </authorList>
    </citation>
    <scope>NUCLEOTIDE SEQUENCE</scope>
</reference>
<keyword evidence="2" id="KW-1185">Reference proteome</keyword>
<dbReference type="Proteomes" id="UP000601435">
    <property type="component" value="Unassembled WGS sequence"/>
</dbReference>
<evidence type="ECO:0000313" key="2">
    <source>
        <dbReference type="Proteomes" id="UP000601435"/>
    </source>
</evidence>
<sequence>MKDCAVVDTETAKMECAWGIIYAFDNFGWAVEYILQSINDCKEEGNVDVLCAEAIGDIVFSGTGMMPSVAWAYRDCRQRFRS</sequence>
<dbReference type="OrthoDB" id="417986at2759"/>
<protein>
    <submittedName>
        <fullName evidence="1">Uncharacterized protein</fullName>
    </submittedName>
</protein>
<organism evidence="1 2">
    <name type="scientific">Symbiodinium necroappetens</name>
    <dbReference type="NCBI Taxonomy" id="1628268"/>
    <lineage>
        <taxon>Eukaryota</taxon>
        <taxon>Sar</taxon>
        <taxon>Alveolata</taxon>
        <taxon>Dinophyceae</taxon>
        <taxon>Suessiales</taxon>
        <taxon>Symbiodiniaceae</taxon>
        <taxon>Symbiodinium</taxon>
    </lineage>
</organism>
<dbReference type="AlphaFoldDB" id="A0A812TAL9"/>
<proteinExistence type="predicted"/>